<dbReference type="AlphaFoldDB" id="A0A7X6HE66"/>
<evidence type="ECO:0000313" key="3">
    <source>
        <dbReference type="Proteomes" id="UP000544090"/>
    </source>
</evidence>
<dbReference type="RefSeq" id="WP_168487047.1">
    <property type="nucleotide sequence ID" value="NZ_JAAZSQ010000012.1"/>
</dbReference>
<sequence>MNKDGGGSRNVLALIEELTLETWQPSGADVRPRVAYRGLGSENHGLDTGLFRLRGDSSADIEPHILRNLRKYAHRDASPGDSDWNWLSVAQHHGLPTRLLDWTHSPYVALHFATADLALYDEPGVVWCVDYAAAHRLLPEVLRDETEASGSGLFTVEMLSRAAATLEEFDTLHDAEGNSVPVFFEPPSLDARIANQAAVFSVMTDPRASLGDWLARHPELFRKVVVPAELKWRVRDHLDQANVTERVLFPGLDGLCRWLARYYGERPPDRQ</sequence>
<dbReference type="SMART" id="SM00901">
    <property type="entry name" value="FRG"/>
    <property type="match status" value="1"/>
</dbReference>
<organism evidence="2 3">
    <name type="scientific">Arthrobacter mobilis</name>
    <dbReference type="NCBI Taxonomy" id="2724944"/>
    <lineage>
        <taxon>Bacteria</taxon>
        <taxon>Bacillati</taxon>
        <taxon>Actinomycetota</taxon>
        <taxon>Actinomycetes</taxon>
        <taxon>Micrococcales</taxon>
        <taxon>Micrococcaceae</taxon>
        <taxon>Arthrobacter</taxon>
    </lineage>
</organism>
<dbReference type="Proteomes" id="UP000544090">
    <property type="component" value="Unassembled WGS sequence"/>
</dbReference>
<proteinExistence type="predicted"/>
<protein>
    <submittedName>
        <fullName evidence="2">FRG domain-containing protein</fullName>
    </submittedName>
</protein>
<feature type="domain" description="FRG" evidence="1">
    <location>
        <begin position="30"/>
        <end position="127"/>
    </location>
</feature>
<gene>
    <name evidence="2" type="ORF">HGG74_13275</name>
</gene>
<dbReference type="InterPro" id="IPR014966">
    <property type="entry name" value="FRG-dom"/>
</dbReference>
<dbReference type="Pfam" id="PF08867">
    <property type="entry name" value="FRG"/>
    <property type="match status" value="1"/>
</dbReference>
<comment type="caution">
    <text evidence="2">The sequence shown here is derived from an EMBL/GenBank/DDBJ whole genome shotgun (WGS) entry which is preliminary data.</text>
</comment>
<evidence type="ECO:0000259" key="1">
    <source>
        <dbReference type="SMART" id="SM00901"/>
    </source>
</evidence>
<keyword evidence="3" id="KW-1185">Reference proteome</keyword>
<dbReference type="EMBL" id="JAAZSQ010000012">
    <property type="protein sequence ID" value="NKX55489.1"/>
    <property type="molecule type" value="Genomic_DNA"/>
</dbReference>
<evidence type="ECO:0000313" key="2">
    <source>
        <dbReference type="EMBL" id="NKX55489.1"/>
    </source>
</evidence>
<name>A0A7X6HE66_9MICC</name>
<accession>A0A7X6HE66</accession>
<reference evidence="2 3" key="1">
    <citation type="submission" date="2020-04" db="EMBL/GenBank/DDBJ databases">
        <title>Arthrobacter sp. nov.</title>
        <authorList>
            <person name="Liu S."/>
        </authorList>
    </citation>
    <scope>NUCLEOTIDE SEQUENCE [LARGE SCALE GENOMIC DNA]</scope>
    <source>
        <strain evidence="2 3">E918</strain>
    </source>
</reference>